<sequence>MQVRRTPHLALASLLAMLLASSARSQATAPAPAPVSALEGPFVEEDIQLEPFTGVQICLPYNVLIAPSDGNYSISMEASLDVLAGLTAKVTDGTLQLETDADFVTDQPIKLTVFVPSDRLQSILVTSPLSQVTLAPGFHLTSFSINNGYNAANAILLGLKTRFLNVISSG</sequence>
<evidence type="ECO:0000313" key="3">
    <source>
        <dbReference type="Proteomes" id="UP001485043"/>
    </source>
</evidence>
<accession>A0AAW1TAG0</accession>
<reference evidence="2 3" key="1">
    <citation type="journal article" date="2024" name="Nat. Commun.">
        <title>Phylogenomics reveals the evolutionary origins of lichenization in chlorophyte algae.</title>
        <authorList>
            <person name="Puginier C."/>
            <person name="Libourel C."/>
            <person name="Otte J."/>
            <person name="Skaloud P."/>
            <person name="Haon M."/>
            <person name="Grisel S."/>
            <person name="Petersen M."/>
            <person name="Berrin J.G."/>
            <person name="Delaux P.M."/>
            <person name="Dal Grande F."/>
            <person name="Keller J."/>
        </authorList>
    </citation>
    <scope>NUCLEOTIDE SEQUENCE [LARGE SCALE GENOMIC DNA]</scope>
    <source>
        <strain evidence="2 3">SAG 2523</strain>
    </source>
</reference>
<dbReference type="Proteomes" id="UP001485043">
    <property type="component" value="Unassembled WGS sequence"/>
</dbReference>
<feature type="signal peptide" evidence="1">
    <location>
        <begin position="1"/>
        <end position="25"/>
    </location>
</feature>
<protein>
    <submittedName>
        <fullName evidence="2">Uncharacterized protein</fullName>
    </submittedName>
</protein>
<dbReference type="EMBL" id="JALJOV010000226">
    <property type="protein sequence ID" value="KAK9865682.1"/>
    <property type="molecule type" value="Genomic_DNA"/>
</dbReference>
<evidence type="ECO:0000313" key="2">
    <source>
        <dbReference type="EMBL" id="KAK9865682.1"/>
    </source>
</evidence>
<evidence type="ECO:0000256" key="1">
    <source>
        <dbReference type="SAM" id="SignalP"/>
    </source>
</evidence>
<gene>
    <name evidence="2" type="ORF">WJX84_000242</name>
</gene>
<keyword evidence="1" id="KW-0732">Signal</keyword>
<comment type="caution">
    <text evidence="2">The sequence shown here is derived from an EMBL/GenBank/DDBJ whole genome shotgun (WGS) entry which is preliminary data.</text>
</comment>
<name>A0AAW1TAG0_9CHLO</name>
<dbReference type="AlphaFoldDB" id="A0AAW1TAG0"/>
<keyword evidence="3" id="KW-1185">Reference proteome</keyword>
<proteinExistence type="predicted"/>
<feature type="chain" id="PRO_5043497784" evidence="1">
    <location>
        <begin position="26"/>
        <end position="170"/>
    </location>
</feature>
<dbReference type="Gene3D" id="2.160.20.120">
    <property type="match status" value="1"/>
</dbReference>
<organism evidence="2 3">
    <name type="scientific">Apatococcus fuscideae</name>
    <dbReference type="NCBI Taxonomy" id="2026836"/>
    <lineage>
        <taxon>Eukaryota</taxon>
        <taxon>Viridiplantae</taxon>
        <taxon>Chlorophyta</taxon>
        <taxon>core chlorophytes</taxon>
        <taxon>Trebouxiophyceae</taxon>
        <taxon>Chlorellales</taxon>
        <taxon>Chlorellaceae</taxon>
        <taxon>Apatococcus</taxon>
    </lineage>
</organism>